<organism evidence="1 2">
    <name type="scientific">candidate division WOR-1 bacterium RIFOXYB2_FULL_36_35</name>
    <dbReference type="NCBI Taxonomy" id="1802578"/>
    <lineage>
        <taxon>Bacteria</taxon>
        <taxon>Bacillati</taxon>
        <taxon>Saganbacteria</taxon>
    </lineage>
</organism>
<dbReference type="Proteomes" id="UP000177905">
    <property type="component" value="Unassembled WGS sequence"/>
</dbReference>
<dbReference type="EMBL" id="MEUA01000003">
    <property type="protein sequence ID" value="OGC16776.1"/>
    <property type="molecule type" value="Genomic_DNA"/>
</dbReference>
<protein>
    <submittedName>
        <fullName evidence="1">Uncharacterized protein</fullName>
    </submittedName>
</protein>
<accession>A0A1F4S8M1</accession>
<sequence length="87" mass="10487">MIHEREHLLSLHNEFQAHFQHIKSDTILKKEFERIMIEFSWKSSKIEGNIYSLLDTEVLIKDNKKAEGRTEEETRMILNHKNAFDFK</sequence>
<dbReference type="AlphaFoldDB" id="A0A1F4S8M1"/>
<proteinExistence type="predicted"/>
<dbReference type="Gene3D" id="1.10.3290.10">
    <property type="entry name" value="Fido-like domain"/>
    <property type="match status" value="1"/>
</dbReference>
<dbReference type="InterPro" id="IPR036597">
    <property type="entry name" value="Fido-like_dom_sf"/>
</dbReference>
<comment type="caution">
    <text evidence="1">The sequence shown here is derived from an EMBL/GenBank/DDBJ whole genome shotgun (WGS) entry which is preliminary data.</text>
</comment>
<evidence type="ECO:0000313" key="2">
    <source>
        <dbReference type="Proteomes" id="UP000177905"/>
    </source>
</evidence>
<evidence type="ECO:0000313" key="1">
    <source>
        <dbReference type="EMBL" id="OGC16776.1"/>
    </source>
</evidence>
<reference evidence="1 2" key="1">
    <citation type="journal article" date="2016" name="Nat. Commun.">
        <title>Thousands of microbial genomes shed light on interconnected biogeochemical processes in an aquifer system.</title>
        <authorList>
            <person name="Anantharaman K."/>
            <person name="Brown C.T."/>
            <person name="Hug L.A."/>
            <person name="Sharon I."/>
            <person name="Castelle C.J."/>
            <person name="Probst A.J."/>
            <person name="Thomas B.C."/>
            <person name="Singh A."/>
            <person name="Wilkins M.J."/>
            <person name="Karaoz U."/>
            <person name="Brodie E.L."/>
            <person name="Williams K.H."/>
            <person name="Hubbard S.S."/>
            <person name="Banfield J.F."/>
        </authorList>
    </citation>
    <scope>NUCLEOTIDE SEQUENCE [LARGE SCALE GENOMIC DNA]</scope>
</reference>
<name>A0A1F4S8M1_UNCSA</name>
<gene>
    <name evidence="1" type="ORF">A2290_00260</name>
</gene>